<keyword evidence="2" id="KW-0378">Hydrolase</keyword>
<feature type="signal peptide" evidence="3">
    <location>
        <begin position="1"/>
        <end position="23"/>
    </location>
</feature>
<name>A0ABR2I9B3_9PEZI</name>
<dbReference type="EMBL" id="JAPCWZ010000006">
    <property type="protein sequence ID" value="KAK8859212.1"/>
    <property type="molecule type" value="Genomic_DNA"/>
</dbReference>
<accession>A0ABR2I9B3</accession>
<evidence type="ECO:0000259" key="5">
    <source>
        <dbReference type="Pfam" id="PF08386"/>
    </source>
</evidence>
<dbReference type="InterPro" id="IPR029058">
    <property type="entry name" value="AB_hydrolase_fold"/>
</dbReference>
<proteinExistence type="inferred from homology"/>
<keyword evidence="3" id="KW-0732">Signal</keyword>
<protein>
    <submittedName>
        <fullName evidence="6">TAP-like protein-domain-containing protein</fullName>
    </submittedName>
</protein>
<dbReference type="SUPFAM" id="SSF53474">
    <property type="entry name" value="alpha/beta-Hydrolases"/>
    <property type="match status" value="1"/>
</dbReference>
<evidence type="ECO:0000256" key="2">
    <source>
        <dbReference type="ARBA" id="ARBA00022801"/>
    </source>
</evidence>
<comment type="caution">
    <text evidence="6">The sequence shown here is derived from an EMBL/GenBank/DDBJ whole genome shotgun (WGS) entry which is preliminary data.</text>
</comment>
<feature type="domain" description="AB hydrolase-1" evidence="4">
    <location>
        <begin position="88"/>
        <end position="333"/>
    </location>
</feature>
<dbReference type="Pfam" id="PF00561">
    <property type="entry name" value="Abhydrolase_1"/>
    <property type="match status" value="1"/>
</dbReference>
<feature type="chain" id="PRO_5045439570" evidence="3">
    <location>
        <begin position="24"/>
        <end position="615"/>
    </location>
</feature>
<feature type="domain" description="Peptidase S33 tripeptidyl aminopeptidase-like C-terminal" evidence="5">
    <location>
        <begin position="480"/>
        <end position="580"/>
    </location>
</feature>
<evidence type="ECO:0000313" key="6">
    <source>
        <dbReference type="EMBL" id="KAK8859212.1"/>
    </source>
</evidence>
<dbReference type="Pfam" id="PF08386">
    <property type="entry name" value="Abhydrolase_4"/>
    <property type="match status" value="1"/>
</dbReference>
<dbReference type="Proteomes" id="UP001390339">
    <property type="component" value="Unassembled WGS sequence"/>
</dbReference>
<reference evidence="6 7" key="1">
    <citation type="journal article" date="2024" name="IMA Fungus">
        <title>Apiospora arundinis, a panoply of carbohydrate-active enzymes and secondary metabolites.</title>
        <authorList>
            <person name="Sorensen T."/>
            <person name="Petersen C."/>
            <person name="Muurmann A.T."/>
            <person name="Christiansen J.V."/>
            <person name="Brundto M.L."/>
            <person name="Overgaard C.K."/>
            <person name="Boysen A.T."/>
            <person name="Wollenberg R.D."/>
            <person name="Larsen T.O."/>
            <person name="Sorensen J.L."/>
            <person name="Nielsen K.L."/>
            <person name="Sondergaard T.E."/>
        </authorList>
    </citation>
    <scope>NUCLEOTIDE SEQUENCE [LARGE SCALE GENOMIC DNA]</scope>
    <source>
        <strain evidence="6 7">AAU 773</strain>
    </source>
</reference>
<dbReference type="Gene3D" id="3.40.50.1820">
    <property type="entry name" value="alpha/beta hydrolase"/>
    <property type="match status" value="1"/>
</dbReference>
<dbReference type="InterPro" id="IPR000073">
    <property type="entry name" value="AB_hydrolase_1"/>
</dbReference>
<comment type="similarity">
    <text evidence="1">Belongs to the peptidase S33 family.</text>
</comment>
<evidence type="ECO:0000259" key="4">
    <source>
        <dbReference type="Pfam" id="PF00561"/>
    </source>
</evidence>
<evidence type="ECO:0000256" key="1">
    <source>
        <dbReference type="ARBA" id="ARBA00010088"/>
    </source>
</evidence>
<dbReference type="InterPro" id="IPR013595">
    <property type="entry name" value="Pept_S33_TAP-like_C"/>
</dbReference>
<evidence type="ECO:0000313" key="7">
    <source>
        <dbReference type="Proteomes" id="UP001390339"/>
    </source>
</evidence>
<sequence>MALLHPFLVQLVILQCCASPTYAQWRFNWSSITPSESLYYHDCYDGLQCARLQAPLDWENPGNPRKVAIAIVRLPAKVPIADDRYGGAVLVNPGGPGGSGVTQVVSHGKNMQTIIDSDHGGLHFDMIGFDPRGVGFSTPKLECFPDYLSRQYWVSTAKAEGMLGSSNISFGIRWARRQSLMQSCVNQGASDPNSIGHFMNSVPVVQDMINIIERHGEWRESALETFMEASRRHPALTLQARQTIPLSFLQEKHKWRKGEEKLLYWGVSYGTVIGQLFASMHPHRVSRMLLDAVVDPSGYLNSPWNALIGDSDPIFDRFFYYCSIFEACPFYGQSILELRRQFDELLQSLDQSPIAVPATRENAPDVITRSDLLFELKESVYCPVQKFPYLAHVMAGLWNNNGTLLARRKQAALLSMTPQEYQRYKCTPQDAFSGYCQKPGAWEDETPAAIMCSDNAYLENSTQAQFHELAGVLQSRSYIMGSYWTEQQMVCVGWKYRASWRHEGTLNSSSTSPLLFIGNTLDPVTPLLSAMEAASRFPGSAVLHQNSVGHTFLSSPSLCTAKIVRAYFQDGSLPEPDTMCPPDELPFQMPADDDLSSEVTQLSKALRELAYNCRS</sequence>
<dbReference type="PANTHER" id="PTHR43248:SF25">
    <property type="entry name" value="AB HYDROLASE-1 DOMAIN-CONTAINING PROTEIN-RELATED"/>
    <property type="match status" value="1"/>
</dbReference>
<organism evidence="6 7">
    <name type="scientific">Apiospora arundinis</name>
    <dbReference type="NCBI Taxonomy" id="335852"/>
    <lineage>
        <taxon>Eukaryota</taxon>
        <taxon>Fungi</taxon>
        <taxon>Dikarya</taxon>
        <taxon>Ascomycota</taxon>
        <taxon>Pezizomycotina</taxon>
        <taxon>Sordariomycetes</taxon>
        <taxon>Xylariomycetidae</taxon>
        <taxon>Amphisphaeriales</taxon>
        <taxon>Apiosporaceae</taxon>
        <taxon>Apiospora</taxon>
    </lineage>
</organism>
<gene>
    <name evidence="6" type="ORF">PGQ11_009946</name>
</gene>
<evidence type="ECO:0000256" key="3">
    <source>
        <dbReference type="SAM" id="SignalP"/>
    </source>
</evidence>
<dbReference type="PANTHER" id="PTHR43248">
    <property type="entry name" value="2-SUCCINYL-6-HYDROXY-2,4-CYCLOHEXADIENE-1-CARBOXYLATE SYNTHASE"/>
    <property type="match status" value="1"/>
</dbReference>
<dbReference type="InterPro" id="IPR051601">
    <property type="entry name" value="Serine_prot/Carboxylest_S33"/>
</dbReference>
<keyword evidence="7" id="KW-1185">Reference proteome</keyword>